<reference evidence="2" key="2">
    <citation type="submission" date="2023-05" db="EMBL/GenBank/DDBJ databases">
        <authorList>
            <consortium name="Lawrence Berkeley National Laboratory"/>
            <person name="Steindorff A."/>
            <person name="Hensen N."/>
            <person name="Bonometti L."/>
            <person name="Westerberg I."/>
            <person name="Brannstrom I.O."/>
            <person name="Guillou S."/>
            <person name="Cros-Aarteil S."/>
            <person name="Calhoun S."/>
            <person name="Haridas S."/>
            <person name="Kuo A."/>
            <person name="Mondo S."/>
            <person name="Pangilinan J."/>
            <person name="Riley R."/>
            <person name="Labutti K."/>
            <person name="Andreopoulos B."/>
            <person name="Lipzen A."/>
            <person name="Chen C."/>
            <person name="Yanf M."/>
            <person name="Daum C."/>
            <person name="Ng V."/>
            <person name="Clum A."/>
            <person name="Ohm R."/>
            <person name="Martin F."/>
            <person name="Silar P."/>
            <person name="Natvig D."/>
            <person name="Lalanne C."/>
            <person name="Gautier V."/>
            <person name="Ament-Velasquez S.L."/>
            <person name="Kruys A."/>
            <person name="Hutchinson M.I."/>
            <person name="Powell A.J."/>
            <person name="Barry K."/>
            <person name="Miller A.N."/>
            <person name="Grigoriev I.V."/>
            <person name="Debuchy R."/>
            <person name="Gladieux P."/>
            <person name="Thoren M.H."/>
            <person name="Johannesson H."/>
        </authorList>
    </citation>
    <scope>NUCLEOTIDE SEQUENCE</scope>
    <source>
        <strain evidence="2">CBS 538.74</strain>
    </source>
</reference>
<dbReference type="EMBL" id="MU856943">
    <property type="protein sequence ID" value="KAK4153372.1"/>
    <property type="molecule type" value="Genomic_DNA"/>
</dbReference>
<protein>
    <submittedName>
        <fullName evidence="2">Uncharacterized protein</fullName>
    </submittedName>
</protein>
<reference evidence="2" key="1">
    <citation type="journal article" date="2023" name="Mol. Phylogenet. Evol.">
        <title>Genome-scale phylogeny and comparative genomics of the fungal order Sordariales.</title>
        <authorList>
            <person name="Hensen N."/>
            <person name="Bonometti L."/>
            <person name="Westerberg I."/>
            <person name="Brannstrom I.O."/>
            <person name="Guillou S."/>
            <person name="Cros-Aarteil S."/>
            <person name="Calhoun S."/>
            <person name="Haridas S."/>
            <person name="Kuo A."/>
            <person name="Mondo S."/>
            <person name="Pangilinan J."/>
            <person name="Riley R."/>
            <person name="LaButti K."/>
            <person name="Andreopoulos B."/>
            <person name="Lipzen A."/>
            <person name="Chen C."/>
            <person name="Yan M."/>
            <person name="Daum C."/>
            <person name="Ng V."/>
            <person name="Clum A."/>
            <person name="Steindorff A."/>
            <person name="Ohm R.A."/>
            <person name="Martin F."/>
            <person name="Silar P."/>
            <person name="Natvig D.O."/>
            <person name="Lalanne C."/>
            <person name="Gautier V."/>
            <person name="Ament-Velasquez S.L."/>
            <person name="Kruys A."/>
            <person name="Hutchinson M.I."/>
            <person name="Powell A.J."/>
            <person name="Barry K."/>
            <person name="Miller A.N."/>
            <person name="Grigoriev I.V."/>
            <person name="Debuchy R."/>
            <person name="Gladieux P."/>
            <person name="Hiltunen Thoren M."/>
            <person name="Johannesson H."/>
        </authorList>
    </citation>
    <scope>NUCLEOTIDE SEQUENCE</scope>
    <source>
        <strain evidence="2">CBS 538.74</strain>
    </source>
</reference>
<proteinExistence type="predicted"/>
<feature type="compositionally biased region" description="Low complexity" evidence="1">
    <location>
        <begin position="57"/>
        <end position="71"/>
    </location>
</feature>
<organism evidence="2 3">
    <name type="scientific">Chaetomidium leptoderma</name>
    <dbReference type="NCBI Taxonomy" id="669021"/>
    <lineage>
        <taxon>Eukaryota</taxon>
        <taxon>Fungi</taxon>
        <taxon>Dikarya</taxon>
        <taxon>Ascomycota</taxon>
        <taxon>Pezizomycotina</taxon>
        <taxon>Sordariomycetes</taxon>
        <taxon>Sordariomycetidae</taxon>
        <taxon>Sordariales</taxon>
        <taxon>Chaetomiaceae</taxon>
        <taxon>Chaetomidium</taxon>
    </lineage>
</organism>
<evidence type="ECO:0000313" key="2">
    <source>
        <dbReference type="EMBL" id="KAK4153372.1"/>
    </source>
</evidence>
<feature type="region of interest" description="Disordered" evidence="1">
    <location>
        <begin position="57"/>
        <end position="99"/>
    </location>
</feature>
<sequence length="99" mass="10788">MSTRRSSGSSAYSAPRSSTDSSSSTRSSSSMDSSVASRYTADAQYRSGFSDSLYTTVKKVSSSRGGSSVTVIHHNRPNPDEDEPRSSDWQHSEIYHSKK</sequence>
<comment type="caution">
    <text evidence="2">The sequence shown here is derived from an EMBL/GenBank/DDBJ whole genome shotgun (WGS) entry which is preliminary data.</text>
</comment>
<feature type="region of interest" description="Disordered" evidence="1">
    <location>
        <begin position="1"/>
        <end position="38"/>
    </location>
</feature>
<feature type="compositionally biased region" description="Basic and acidic residues" evidence="1">
    <location>
        <begin position="84"/>
        <end position="99"/>
    </location>
</feature>
<accession>A0AAN6VLE4</accession>
<keyword evidence="3" id="KW-1185">Reference proteome</keyword>
<dbReference type="AlphaFoldDB" id="A0AAN6VLE4"/>
<name>A0AAN6VLE4_9PEZI</name>
<gene>
    <name evidence="2" type="ORF">C8A00DRAFT_33925</name>
</gene>
<evidence type="ECO:0000313" key="3">
    <source>
        <dbReference type="Proteomes" id="UP001302745"/>
    </source>
</evidence>
<dbReference type="Proteomes" id="UP001302745">
    <property type="component" value="Unassembled WGS sequence"/>
</dbReference>
<evidence type="ECO:0000256" key="1">
    <source>
        <dbReference type="SAM" id="MobiDB-lite"/>
    </source>
</evidence>